<proteinExistence type="predicted"/>
<sequence>MTKHLAEPLPTMPSLTQRMQSAMHSISRMYGIPYGLLQAISVTESGTKPWTLNVYGVPYYFANARQTIAAIHRFLRQNIQLIDIGPMQVDWFYHGWHFGTVRAAVNPLRNIAVAGRILAKDYRQTGSWRRAVGLYHGGGPARQSRYIQKVFAYWTDRRSATAPLSVRTVRNTPVQAKSSPIVALQSPL</sequence>
<evidence type="ECO:0000259" key="1">
    <source>
        <dbReference type="Pfam" id="PF01464"/>
    </source>
</evidence>
<dbReference type="RefSeq" id="WP_070113997.1">
    <property type="nucleotide sequence ID" value="NZ_LZYE01000061.1"/>
</dbReference>
<dbReference type="EMBL" id="LZYE01000061">
    <property type="protein sequence ID" value="OFC37967.1"/>
    <property type="molecule type" value="Genomic_DNA"/>
</dbReference>
<evidence type="ECO:0000313" key="2">
    <source>
        <dbReference type="EMBL" id="OFC37967.1"/>
    </source>
</evidence>
<comment type="caution">
    <text evidence="2">The sequence shown here is derived from an EMBL/GenBank/DDBJ whole genome shotgun (WGS) entry which is preliminary data.</text>
</comment>
<evidence type="ECO:0000313" key="3">
    <source>
        <dbReference type="Proteomes" id="UP000175616"/>
    </source>
</evidence>
<dbReference type="Pfam" id="PF01464">
    <property type="entry name" value="SLT"/>
    <property type="match status" value="1"/>
</dbReference>
<feature type="domain" description="Transglycosylase SLT" evidence="1">
    <location>
        <begin position="26"/>
        <end position="149"/>
    </location>
</feature>
<name>A0A1E7YPV2_9PROT</name>
<reference evidence="2 3" key="1">
    <citation type="submission" date="2016-06" db="EMBL/GenBank/DDBJ databases">
        <title>Gene turnover analysis identifies the evolutionary adaptation of the extremophile Acidithiobacillus caldus.</title>
        <authorList>
            <person name="Zhang X."/>
        </authorList>
    </citation>
    <scope>NUCLEOTIDE SEQUENCE [LARGE SCALE GENOMIC DNA]</scope>
    <source>
        <strain evidence="2 3">DX</strain>
    </source>
</reference>
<dbReference type="Proteomes" id="UP000175616">
    <property type="component" value="Unassembled WGS sequence"/>
</dbReference>
<protein>
    <recommendedName>
        <fullName evidence="1">Transglycosylase SLT domain-containing protein</fullName>
    </recommendedName>
</protein>
<dbReference type="SUPFAM" id="SSF53955">
    <property type="entry name" value="Lysozyme-like"/>
    <property type="match status" value="1"/>
</dbReference>
<dbReference type="Gene3D" id="1.10.530.10">
    <property type="match status" value="1"/>
</dbReference>
<organism evidence="2 3">
    <name type="scientific">Acidithiobacillus caldus</name>
    <dbReference type="NCBI Taxonomy" id="33059"/>
    <lineage>
        <taxon>Bacteria</taxon>
        <taxon>Pseudomonadati</taxon>
        <taxon>Pseudomonadota</taxon>
        <taxon>Acidithiobacillia</taxon>
        <taxon>Acidithiobacillales</taxon>
        <taxon>Acidithiobacillaceae</taxon>
        <taxon>Acidithiobacillus</taxon>
    </lineage>
</organism>
<gene>
    <name evidence="2" type="ORF">BAE27_03210</name>
</gene>
<accession>A0A1E7YPV2</accession>
<dbReference type="InterPro" id="IPR023346">
    <property type="entry name" value="Lysozyme-like_dom_sf"/>
</dbReference>
<dbReference type="InterPro" id="IPR008258">
    <property type="entry name" value="Transglycosylase_SLT_dom_1"/>
</dbReference>
<dbReference type="CDD" id="cd13400">
    <property type="entry name" value="LT_IagB-like"/>
    <property type="match status" value="1"/>
</dbReference>
<dbReference type="AlphaFoldDB" id="A0A1E7YPV2"/>